<dbReference type="EMBL" id="JBBPBM010000093">
    <property type="protein sequence ID" value="KAK8509361.1"/>
    <property type="molecule type" value="Genomic_DNA"/>
</dbReference>
<protein>
    <recommendedName>
        <fullName evidence="3">FH2 domain-containing protein</fullName>
    </recommendedName>
</protein>
<feature type="domain" description="FH2" evidence="3">
    <location>
        <begin position="1"/>
        <end position="222"/>
    </location>
</feature>
<evidence type="ECO:0000313" key="5">
    <source>
        <dbReference type="Proteomes" id="UP001472677"/>
    </source>
</evidence>
<dbReference type="InterPro" id="IPR042201">
    <property type="entry name" value="FH2_Formin_sf"/>
</dbReference>
<evidence type="ECO:0000259" key="3">
    <source>
        <dbReference type="PROSITE" id="PS51444"/>
    </source>
</evidence>
<comment type="caution">
    <text evidence="4">The sequence shown here is derived from an EMBL/GenBank/DDBJ whole genome shotgun (WGS) entry which is preliminary data.</text>
</comment>
<dbReference type="PROSITE" id="PS51444">
    <property type="entry name" value="FH2"/>
    <property type="match status" value="1"/>
</dbReference>
<gene>
    <name evidence="4" type="ORF">V6N12_018438</name>
</gene>
<reference evidence="4 5" key="1">
    <citation type="journal article" date="2024" name="G3 (Bethesda)">
        <title>Genome assembly of Hibiscus sabdariffa L. provides insights into metabolisms of medicinal natural products.</title>
        <authorList>
            <person name="Kim T."/>
        </authorList>
    </citation>
    <scope>NUCLEOTIDE SEQUENCE [LARGE SCALE GENOMIC DNA]</scope>
    <source>
        <strain evidence="4">TK-2024</strain>
        <tissue evidence="4">Old leaves</tissue>
    </source>
</reference>
<keyword evidence="5" id="KW-1185">Reference proteome</keyword>
<dbReference type="InterPro" id="IPR015425">
    <property type="entry name" value="FH2_Formin"/>
</dbReference>
<comment type="similarity">
    <text evidence="1">Belongs to the formin-like family. Class-II subfamily.</text>
</comment>
<name>A0ABR2BQD9_9ROSI</name>
<evidence type="ECO:0000313" key="4">
    <source>
        <dbReference type="EMBL" id="KAK8509361.1"/>
    </source>
</evidence>
<dbReference type="PANTHER" id="PTHR45733">
    <property type="entry name" value="FORMIN-J"/>
    <property type="match status" value="1"/>
</dbReference>
<keyword evidence="2" id="KW-0175">Coiled coil</keyword>
<sequence length="224" mass="25212">MQFDSQASELRNSLGIQVRNSVKLKRIMQTILSLGNVLNQGTARGSAVGFRLDSLLKLTDTRARSNKMTLMHFLCKVLEQKLPELLDFPKELVTLEAATKVQMKCLVEETQAFSKGLEKVVQELSASENDGPVSETFCKIVREFLSFAEGEVKSLTLLQSYVVKNADALAHYFGEDPARCPFEQVMSTLLSFSRMFVKAHEENCKQLELEMKKAKEAEKGKLKK</sequence>
<dbReference type="SUPFAM" id="SSF101447">
    <property type="entry name" value="Formin homology 2 domain (FH2 domain)"/>
    <property type="match status" value="1"/>
</dbReference>
<evidence type="ECO:0000256" key="2">
    <source>
        <dbReference type="SAM" id="Coils"/>
    </source>
</evidence>
<proteinExistence type="inferred from homology"/>
<dbReference type="Proteomes" id="UP001472677">
    <property type="component" value="Unassembled WGS sequence"/>
</dbReference>
<feature type="coiled-coil region" evidence="2">
    <location>
        <begin position="197"/>
        <end position="224"/>
    </location>
</feature>
<evidence type="ECO:0000256" key="1">
    <source>
        <dbReference type="ARBA" id="ARBA00006468"/>
    </source>
</evidence>
<accession>A0ABR2BQD9</accession>
<dbReference type="InterPro" id="IPR051144">
    <property type="entry name" value="Formin_homology_domain"/>
</dbReference>
<dbReference type="Gene3D" id="1.20.58.2220">
    <property type="entry name" value="Formin, FH2 domain"/>
    <property type="match status" value="1"/>
</dbReference>
<organism evidence="4 5">
    <name type="scientific">Hibiscus sabdariffa</name>
    <name type="common">roselle</name>
    <dbReference type="NCBI Taxonomy" id="183260"/>
    <lineage>
        <taxon>Eukaryota</taxon>
        <taxon>Viridiplantae</taxon>
        <taxon>Streptophyta</taxon>
        <taxon>Embryophyta</taxon>
        <taxon>Tracheophyta</taxon>
        <taxon>Spermatophyta</taxon>
        <taxon>Magnoliopsida</taxon>
        <taxon>eudicotyledons</taxon>
        <taxon>Gunneridae</taxon>
        <taxon>Pentapetalae</taxon>
        <taxon>rosids</taxon>
        <taxon>malvids</taxon>
        <taxon>Malvales</taxon>
        <taxon>Malvaceae</taxon>
        <taxon>Malvoideae</taxon>
        <taxon>Hibiscus</taxon>
    </lineage>
</organism>
<dbReference type="Pfam" id="PF02181">
    <property type="entry name" value="FH2"/>
    <property type="match status" value="1"/>
</dbReference>
<dbReference type="PANTHER" id="PTHR45733:SF8">
    <property type="entry name" value="FORMIN-J"/>
    <property type="match status" value="1"/>
</dbReference>